<reference evidence="3" key="1">
    <citation type="submission" date="2016-11" db="UniProtKB">
        <authorList>
            <consortium name="WormBaseParasite"/>
        </authorList>
    </citation>
    <scope>IDENTIFICATION</scope>
</reference>
<sequence>MKQASSSFSIMHSTSLIALLVLIVGVSSQCFGGNCGGGCYGNNCGSQVSVISIPNNNGCSCNSCYGNGCAPRCSYCPNNFGWNGYSSCCNNNNFSCCGYRYRRHAAETSETSVASEAVSN</sequence>
<evidence type="ECO:0000256" key="1">
    <source>
        <dbReference type="SAM" id="SignalP"/>
    </source>
</evidence>
<dbReference type="WBParaSite" id="Csp11.Scaffold629.g7581.t2">
    <property type="protein sequence ID" value="Csp11.Scaffold629.g7581.t2"/>
    <property type="gene ID" value="Csp11.Scaffold629.g7581"/>
</dbReference>
<organism evidence="2 3">
    <name type="scientific">Caenorhabditis tropicalis</name>
    <dbReference type="NCBI Taxonomy" id="1561998"/>
    <lineage>
        <taxon>Eukaryota</taxon>
        <taxon>Metazoa</taxon>
        <taxon>Ecdysozoa</taxon>
        <taxon>Nematoda</taxon>
        <taxon>Chromadorea</taxon>
        <taxon>Rhabditida</taxon>
        <taxon>Rhabditina</taxon>
        <taxon>Rhabditomorpha</taxon>
        <taxon>Rhabditoidea</taxon>
        <taxon>Rhabditidae</taxon>
        <taxon>Peloderinae</taxon>
        <taxon>Caenorhabditis</taxon>
    </lineage>
</organism>
<proteinExistence type="predicted"/>
<feature type="chain" id="PRO_5009308679" evidence="1">
    <location>
        <begin position="29"/>
        <end position="120"/>
    </location>
</feature>
<accession>A0A1I7UB79</accession>
<name>A0A1I7UB79_9PELO</name>
<keyword evidence="1" id="KW-0732">Signal</keyword>
<evidence type="ECO:0000313" key="3">
    <source>
        <dbReference type="WBParaSite" id="Csp11.Scaffold629.g7581.t2"/>
    </source>
</evidence>
<dbReference type="PANTHER" id="PTHR36941:SF2">
    <property type="entry name" value="CHORION CLASS HIGH-CYSTEINE HCB PROTEIN 12-LIKE-RELATED"/>
    <property type="match status" value="1"/>
</dbReference>
<dbReference type="PANTHER" id="PTHR36941">
    <property type="entry name" value="PROTEIN CBG01621-RELATED"/>
    <property type="match status" value="1"/>
</dbReference>
<dbReference type="AlphaFoldDB" id="A0A1I7UB79"/>
<dbReference type="eggNOG" id="ENOG502T3BQ">
    <property type="taxonomic scope" value="Eukaryota"/>
</dbReference>
<dbReference type="Proteomes" id="UP000095282">
    <property type="component" value="Unplaced"/>
</dbReference>
<protein>
    <submittedName>
        <fullName evidence="3">CC domain-containing protein</fullName>
    </submittedName>
</protein>
<feature type="signal peptide" evidence="1">
    <location>
        <begin position="1"/>
        <end position="28"/>
    </location>
</feature>
<keyword evidence="2" id="KW-1185">Reference proteome</keyword>
<evidence type="ECO:0000313" key="2">
    <source>
        <dbReference type="Proteomes" id="UP000095282"/>
    </source>
</evidence>
<dbReference type="STRING" id="1561998.A0A1I7UB79"/>